<proteinExistence type="predicted"/>
<reference evidence="1 2" key="1">
    <citation type="submission" date="2020-09" db="EMBL/GenBank/DDBJ databases">
        <title>De no assembly of potato wild relative species, Solanum commersonii.</title>
        <authorList>
            <person name="Cho K."/>
        </authorList>
    </citation>
    <scope>NUCLEOTIDE SEQUENCE [LARGE SCALE GENOMIC DNA]</scope>
    <source>
        <strain evidence="1">LZ3.2</strain>
        <tissue evidence="1">Leaf</tissue>
    </source>
</reference>
<comment type="caution">
    <text evidence="1">The sequence shown here is derived from an EMBL/GenBank/DDBJ whole genome shotgun (WGS) entry which is preliminary data.</text>
</comment>
<gene>
    <name evidence="1" type="ORF">H5410_053612</name>
</gene>
<evidence type="ECO:0000313" key="1">
    <source>
        <dbReference type="EMBL" id="KAG5582985.1"/>
    </source>
</evidence>
<organism evidence="1 2">
    <name type="scientific">Solanum commersonii</name>
    <name type="common">Commerson's wild potato</name>
    <name type="synonym">Commerson's nightshade</name>
    <dbReference type="NCBI Taxonomy" id="4109"/>
    <lineage>
        <taxon>Eukaryota</taxon>
        <taxon>Viridiplantae</taxon>
        <taxon>Streptophyta</taxon>
        <taxon>Embryophyta</taxon>
        <taxon>Tracheophyta</taxon>
        <taxon>Spermatophyta</taxon>
        <taxon>Magnoliopsida</taxon>
        <taxon>eudicotyledons</taxon>
        <taxon>Gunneridae</taxon>
        <taxon>Pentapetalae</taxon>
        <taxon>asterids</taxon>
        <taxon>lamiids</taxon>
        <taxon>Solanales</taxon>
        <taxon>Solanaceae</taxon>
        <taxon>Solanoideae</taxon>
        <taxon>Solaneae</taxon>
        <taxon>Solanum</taxon>
    </lineage>
</organism>
<dbReference type="AlphaFoldDB" id="A0A9J5X3Z1"/>
<protein>
    <submittedName>
        <fullName evidence="1">Uncharacterized protein</fullName>
    </submittedName>
</protein>
<accession>A0A9J5X3Z1</accession>
<keyword evidence="2" id="KW-1185">Reference proteome</keyword>
<name>A0A9J5X3Z1_SOLCO</name>
<dbReference type="Proteomes" id="UP000824120">
    <property type="component" value="Chromosome 10"/>
</dbReference>
<sequence>MKQANVKATHYFREANDVADHLVKLAMNSQKNSSFDSFQHLPARAKGPFYLDKVLAFFIGSPKLEWILKHWNGQLNPYLRREVPLGVNYFLTKVTLNSRPLD</sequence>
<dbReference type="EMBL" id="JACXVP010000010">
    <property type="protein sequence ID" value="KAG5582985.1"/>
    <property type="molecule type" value="Genomic_DNA"/>
</dbReference>
<evidence type="ECO:0000313" key="2">
    <source>
        <dbReference type="Proteomes" id="UP000824120"/>
    </source>
</evidence>